<accession>A0A2R2MSQ9</accession>
<feature type="compositionally biased region" description="Polar residues" evidence="1">
    <location>
        <begin position="35"/>
        <end position="44"/>
    </location>
</feature>
<dbReference type="AlphaFoldDB" id="A0A2R2MSQ9"/>
<gene>
    <name evidence="4" type="primary">LOC106179831</name>
</gene>
<reference evidence="4" key="1">
    <citation type="submission" date="2025-08" db="UniProtKB">
        <authorList>
            <consortium name="RefSeq"/>
        </authorList>
    </citation>
    <scope>IDENTIFICATION</scope>
    <source>
        <tissue evidence="4">Gonads</tissue>
    </source>
</reference>
<dbReference type="RefSeq" id="XP_023933305.1">
    <property type="nucleotide sequence ID" value="XM_024077537.1"/>
</dbReference>
<name>A0A2R2MSQ9_LINAN</name>
<feature type="signal peptide" evidence="2">
    <location>
        <begin position="1"/>
        <end position="22"/>
    </location>
</feature>
<protein>
    <submittedName>
        <fullName evidence="4">Uncharacterized protein LOC106179831</fullName>
    </submittedName>
</protein>
<keyword evidence="3" id="KW-1185">Reference proteome</keyword>
<proteinExistence type="predicted"/>
<evidence type="ECO:0000313" key="3">
    <source>
        <dbReference type="Proteomes" id="UP000085678"/>
    </source>
</evidence>
<dbReference type="KEGG" id="lak:106179831"/>
<keyword evidence="2" id="KW-0732">Signal</keyword>
<dbReference type="InParanoid" id="A0A2R2MSQ9"/>
<sequence>MGGVKLGSFLAVSLVLMTLTAAHDELHGNRKKSTSGDSTPSNGVGTDYQPGSLLANILKYARVENRVEKRTLLDPLSTDYINTVIRTLGSRLATVNATFATLRRESEVLAQDTAARLLGEHFVKLNDDLQQVKDVADFMTLDLWTLLSKLIWAGVGSGWRRCSQFDQAVKNYDLEADDSGDVARGLSASLLADLSCMHGKVTLFKNAVFNTTSTVGEHR</sequence>
<evidence type="ECO:0000313" key="4">
    <source>
        <dbReference type="RefSeq" id="XP_023933305.1"/>
    </source>
</evidence>
<evidence type="ECO:0000256" key="2">
    <source>
        <dbReference type="SAM" id="SignalP"/>
    </source>
</evidence>
<organism evidence="3 4">
    <name type="scientific">Lingula anatina</name>
    <name type="common">Brachiopod</name>
    <name type="synonym">Lingula unguis</name>
    <dbReference type="NCBI Taxonomy" id="7574"/>
    <lineage>
        <taxon>Eukaryota</taxon>
        <taxon>Metazoa</taxon>
        <taxon>Spiralia</taxon>
        <taxon>Lophotrochozoa</taxon>
        <taxon>Brachiopoda</taxon>
        <taxon>Linguliformea</taxon>
        <taxon>Lingulata</taxon>
        <taxon>Lingulida</taxon>
        <taxon>Linguloidea</taxon>
        <taxon>Lingulidae</taxon>
        <taxon>Lingula</taxon>
    </lineage>
</organism>
<feature type="chain" id="PRO_5015188373" evidence="2">
    <location>
        <begin position="23"/>
        <end position="219"/>
    </location>
</feature>
<feature type="region of interest" description="Disordered" evidence="1">
    <location>
        <begin position="27"/>
        <end position="48"/>
    </location>
</feature>
<dbReference type="GeneID" id="106179831"/>
<dbReference type="Proteomes" id="UP000085678">
    <property type="component" value="Unplaced"/>
</dbReference>
<evidence type="ECO:0000256" key="1">
    <source>
        <dbReference type="SAM" id="MobiDB-lite"/>
    </source>
</evidence>